<organism evidence="2 3">
    <name type="scientific">Frigoriglobus tundricola</name>
    <dbReference type="NCBI Taxonomy" id="2774151"/>
    <lineage>
        <taxon>Bacteria</taxon>
        <taxon>Pseudomonadati</taxon>
        <taxon>Planctomycetota</taxon>
        <taxon>Planctomycetia</taxon>
        <taxon>Gemmatales</taxon>
        <taxon>Gemmataceae</taxon>
        <taxon>Frigoriglobus</taxon>
    </lineage>
</organism>
<dbReference type="Proteomes" id="UP000503447">
    <property type="component" value="Chromosome"/>
</dbReference>
<evidence type="ECO:0000256" key="1">
    <source>
        <dbReference type="SAM" id="MobiDB-lite"/>
    </source>
</evidence>
<evidence type="ECO:0000313" key="3">
    <source>
        <dbReference type="Proteomes" id="UP000503447"/>
    </source>
</evidence>
<evidence type="ECO:0000313" key="2">
    <source>
        <dbReference type="EMBL" id="QJX00081.1"/>
    </source>
</evidence>
<dbReference type="KEGG" id="ftj:FTUN_7705"/>
<reference evidence="3" key="1">
    <citation type="submission" date="2020-05" db="EMBL/GenBank/DDBJ databases">
        <title>Frigoriglobus tundricola gen. nov., sp. nov., a psychrotolerant cellulolytic planctomycete of the family Gemmataceae with two divergent copies of 16S rRNA gene.</title>
        <authorList>
            <person name="Kulichevskaya I.S."/>
            <person name="Ivanova A.A."/>
            <person name="Naumoff D.G."/>
            <person name="Beletsky A.V."/>
            <person name="Rijpstra W.I.C."/>
            <person name="Sinninghe Damste J.S."/>
            <person name="Mardanov A.V."/>
            <person name="Ravin N.V."/>
            <person name="Dedysh S.N."/>
        </authorList>
    </citation>
    <scope>NUCLEOTIDE SEQUENCE [LARGE SCALE GENOMIC DNA]</scope>
    <source>
        <strain evidence="3">PL17</strain>
    </source>
</reference>
<accession>A0A6M5Z3H9</accession>
<dbReference type="EMBL" id="CP053452">
    <property type="protein sequence ID" value="QJX00081.1"/>
    <property type="molecule type" value="Genomic_DNA"/>
</dbReference>
<proteinExistence type="predicted"/>
<dbReference type="AlphaFoldDB" id="A0A6M5Z3H9"/>
<sequence>MAPPPCAPGISSPNHLVPTRPRGGTRSARATCWRVGEEGHRTERAGLICKSLFRFDLWRVSAGSVRSCRCQPSRPAPFGWPTVSDGRGGTSDGVIRYSKRPLRAVAVCCRRPRPTREQRQTMKTEEEVADCPELSQAGEKYRFSLRRPAGAKKRPGRAFAGSPGLGVTRCYPYHVPSQGVPTVSGRRRSTSSPTALPLGDPRVGLGEARGNGFEPLCVGWSRSFDWAPRHGTDARRDNLILRAGHLPLPIGLSRRGREWREQGSNLHWGHPRFSRSLMLSLHACA</sequence>
<feature type="region of interest" description="Disordered" evidence="1">
    <location>
        <begin position="1"/>
        <end position="28"/>
    </location>
</feature>
<keyword evidence="3" id="KW-1185">Reference proteome</keyword>
<gene>
    <name evidence="2" type="ORF">FTUN_7705</name>
</gene>
<feature type="region of interest" description="Disordered" evidence="1">
    <location>
        <begin position="178"/>
        <end position="203"/>
    </location>
</feature>
<protein>
    <submittedName>
        <fullName evidence="2">Uncharacterized protein</fullName>
    </submittedName>
</protein>
<name>A0A6M5Z3H9_9BACT</name>